<dbReference type="PANTHER" id="PTHR42686">
    <property type="entry name" value="GH17980P-RELATED"/>
    <property type="match status" value="1"/>
</dbReference>
<dbReference type="SUPFAM" id="SSF51430">
    <property type="entry name" value="NAD(P)-linked oxidoreductase"/>
    <property type="match status" value="1"/>
</dbReference>
<organism evidence="2">
    <name type="scientific">uncultured Chloroflexia bacterium</name>
    <dbReference type="NCBI Taxonomy" id="1672391"/>
    <lineage>
        <taxon>Bacteria</taxon>
        <taxon>Bacillati</taxon>
        <taxon>Chloroflexota</taxon>
        <taxon>Chloroflexia</taxon>
        <taxon>environmental samples</taxon>
    </lineage>
</organism>
<dbReference type="InterPro" id="IPR036812">
    <property type="entry name" value="NAD(P)_OxRdtase_dom_sf"/>
</dbReference>
<dbReference type="GO" id="GO:0016491">
    <property type="term" value="F:oxidoreductase activity"/>
    <property type="evidence" value="ECO:0007669"/>
    <property type="project" value="InterPro"/>
</dbReference>
<dbReference type="GO" id="GO:0005829">
    <property type="term" value="C:cytosol"/>
    <property type="evidence" value="ECO:0007669"/>
    <property type="project" value="TreeGrafter"/>
</dbReference>
<dbReference type="Gene3D" id="3.20.20.100">
    <property type="entry name" value="NADP-dependent oxidoreductase domain"/>
    <property type="match status" value="1"/>
</dbReference>
<dbReference type="AlphaFoldDB" id="A0A6J4L4A0"/>
<proteinExistence type="predicted"/>
<accession>A0A6J4L4A0</accession>
<gene>
    <name evidence="2" type="ORF">AVDCRST_MAG93-5867</name>
</gene>
<sequence length="114" mass="12433">MDKRQLGQTDMQVTRLGFGLSEIGSADLSDSHPEEVLNAALDAGINFLDTAACYGLSEELIGNAVSARRSEFYLATKAGHVVAGYQGEEWTAQTIRDSIDRSLQRLKTDQLDLV</sequence>
<evidence type="ECO:0000313" key="2">
    <source>
        <dbReference type="EMBL" id="CAA9323715.1"/>
    </source>
</evidence>
<protein>
    <recommendedName>
        <fullName evidence="1">NADP-dependent oxidoreductase domain-containing protein</fullName>
    </recommendedName>
</protein>
<dbReference type="InterPro" id="IPR020471">
    <property type="entry name" value="AKR"/>
</dbReference>
<reference evidence="2" key="1">
    <citation type="submission" date="2020-02" db="EMBL/GenBank/DDBJ databases">
        <authorList>
            <person name="Meier V. D."/>
        </authorList>
    </citation>
    <scope>NUCLEOTIDE SEQUENCE</scope>
    <source>
        <strain evidence="2">AVDCRST_MAG93</strain>
    </source>
</reference>
<feature type="domain" description="NADP-dependent oxidoreductase" evidence="1">
    <location>
        <begin position="15"/>
        <end position="114"/>
    </location>
</feature>
<name>A0A6J4L4A0_9CHLR</name>
<dbReference type="Pfam" id="PF00248">
    <property type="entry name" value="Aldo_ket_red"/>
    <property type="match status" value="1"/>
</dbReference>
<dbReference type="PANTHER" id="PTHR42686:SF1">
    <property type="entry name" value="GH17980P-RELATED"/>
    <property type="match status" value="1"/>
</dbReference>
<dbReference type="InterPro" id="IPR023210">
    <property type="entry name" value="NADP_OxRdtase_dom"/>
</dbReference>
<evidence type="ECO:0000259" key="1">
    <source>
        <dbReference type="Pfam" id="PF00248"/>
    </source>
</evidence>
<dbReference type="EMBL" id="CADCTR010001973">
    <property type="protein sequence ID" value="CAA9323715.1"/>
    <property type="molecule type" value="Genomic_DNA"/>
</dbReference>